<sequence>MSRIESLLRLAARADRIGMNVLRVGLIVVLVWIGSLKVAEYEADGIVPFVANSPVMSFVYAYDAPEYRQHMNAEGALVPANRAWHEANGTYGFSYLLGGVIVLFGLLIAAHWWRPELGAIGSALVIGMSVVTLSFLVTTPESWVPALGDAHHGFPWLSGRGRLVVKDAIMIGAAIVTMADSARVWLAQRKPQPAERLHRAAA</sequence>
<dbReference type="InterPro" id="IPR007339">
    <property type="entry name" value="RclC-like"/>
</dbReference>
<dbReference type="EMBL" id="BJVY01000032">
    <property type="protein sequence ID" value="GEL73247.1"/>
    <property type="molecule type" value="Genomic_DNA"/>
</dbReference>
<evidence type="ECO:0000313" key="4">
    <source>
        <dbReference type="Proteomes" id="UP000198717"/>
    </source>
</evidence>
<comment type="caution">
    <text evidence="2">The sequence shown here is derived from an EMBL/GenBank/DDBJ whole genome shotgun (WGS) entry which is preliminary data.</text>
</comment>
<keyword evidence="4" id="KW-1185">Reference proteome</keyword>
<feature type="transmembrane region" description="Helical" evidence="1">
    <location>
        <begin position="21"/>
        <end position="39"/>
    </location>
</feature>
<proteinExistence type="predicted"/>
<dbReference type="GO" id="GO:1901530">
    <property type="term" value="P:response to hypochlorite"/>
    <property type="evidence" value="ECO:0007669"/>
    <property type="project" value="TreeGrafter"/>
</dbReference>
<dbReference type="EMBL" id="FNAJ01000008">
    <property type="protein sequence ID" value="SDE56418.1"/>
    <property type="molecule type" value="Genomic_DNA"/>
</dbReference>
<dbReference type="Pfam" id="PF04224">
    <property type="entry name" value="DUF417"/>
    <property type="match status" value="1"/>
</dbReference>
<feature type="transmembrane region" description="Helical" evidence="1">
    <location>
        <begin position="168"/>
        <end position="186"/>
    </location>
</feature>
<dbReference type="PANTHER" id="PTHR40106:SF1">
    <property type="entry name" value="INNER MEMBRANE PROTEIN RCLC"/>
    <property type="match status" value="1"/>
</dbReference>
<evidence type="ECO:0000256" key="1">
    <source>
        <dbReference type="SAM" id="Phobius"/>
    </source>
</evidence>
<gene>
    <name evidence="2" type="ORF">MVI01_50310</name>
    <name evidence="3" type="ORF">SAMN04488504_108266</name>
</gene>
<dbReference type="RefSeq" id="WP_090491766.1">
    <property type="nucleotide sequence ID" value="NZ_BJVY01000032.1"/>
</dbReference>
<dbReference type="GO" id="GO:0005886">
    <property type="term" value="C:plasma membrane"/>
    <property type="evidence" value="ECO:0007669"/>
    <property type="project" value="TreeGrafter"/>
</dbReference>
<organism evidence="2 5">
    <name type="scientific">Myxococcus virescens</name>
    <dbReference type="NCBI Taxonomy" id="83456"/>
    <lineage>
        <taxon>Bacteria</taxon>
        <taxon>Pseudomonadati</taxon>
        <taxon>Myxococcota</taxon>
        <taxon>Myxococcia</taxon>
        <taxon>Myxococcales</taxon>
        <taxon>Cystobacterineae</taxon>
        <taxon>Myxococcaceae</taxon>
        <taxon>Myxococcus</taxon>
    </lineage>
</organism>
<feature type="transmembrane region" description="Helical" evidence="1">
    <location>
        <begin position="92"/>
        <end position="110"/>
    </location>
</feature>
<dbReference type="Proteomes" id="UP000198717">
    <property type="component" value="Unassembled WGS sequence"/>
</dbReference>
<keyword evidence="1" id="KW-0812">Transmembrane</keyword>
<dbReference type="Proteomes" id="UP000321224">
    <property type="component" value="Unassembled WGS sequence"/>
</dbReference>
<feature type="transmembrane region" description="Helical" evidence="1">
    <location>
        <begin position="117"/>
        <end position="137"/>
    </location>
</feature>
<dbReference type="AlphaFoldDB" id="A0A511HI53"/>
<evidence type="ECO:0000313" key="3">
    <source>
        <dbReference type="EMBL" id="SDE56418.1"/>
    </source>
</evidence>
<reference evidence="3 4" key="1">
    <citation type="submission" date="2016-10" db="EMBL/GenBank/DDBJ databases">
        <authorList>
            <person name="Varghese N."/>
            <person name="Submissions S."/>
        </authorList>
    </citation>
    <scope>NUCLEOTIDE SEQUENCE [LARGE SCALE GENOMIC DNA]</scope>
    <source>
        <strain evidence="3 4">DSM 2260</strain>
    </source>
</reference>
<keyword evidence="1" id="KW-1133">Transmembrane helix</keyword>
<keyword evidence="1" id="KW-0472">Membrane</keyword>
<name>A0A511HI53_9BACT</name>
<evidence type="ECO:0000313" key="5">
    <source>
        <dbReference type="Proteomes" id="UP000321224"/>
    </source>
</evidence>
<dbReference type="PANTHER" id="PTHR40106">
    <property type="entry name" value="INNER MEMBRANE PROTEIN RCLC"/>
    <property type="match status" value="1"/>
</dbReference>
<evidence type="ECO:0000313" key="2">
    <source>
        <dbReference type="EMBL" id="GEL73247.1"/>
    </source>
</evidence>
<protein>
    <submittedName>
        <fullName evidence="2 3">Membrane protein</fullName>
    </submittedName>
</protein>
<reference evidence="2 5" key="2">
    <citation type="submission" date="2019-07" db="EMBL/GenBank/DDBJ databases">
        <title>Whole genome shotgun sequence of Myxococcus virescens NBRC 100334.</title>
        <authorList>
            <person name="Hosoyama A."/>
            <person name="Uohara A."/>
            <person name="Ohji S."/>
            <person name="Ichikawa N."/>
        </authorList>
    </citation>
    <scope>NUCLEOTIDE SEQUENCE [LARGE SCALE GENOMIC DNA]</scope>
    <source>
        <strain evidence="2 5">NBRC 100334</strain>
    </source>
</reference>
<accession>A0A511HI53</accession>